<dbReference type="InterPro" id="IPR029063">
    <property type="entry name" value="SAM-dependent_MTases_sf"/>
</dbReference>
<dbReference type="Proteomes" id="UP000184514">
    <property type="component" value="Unassembled WGS sequence"/>
</dbReference>
<organism evidence="1 2">
    <name type="scientific">Planktotalea frisia</name>
    <dbReference type="NCBI Taxonomy" id="696762"/>
    <lineage>
        <taxon>Bacteria</taxon>
        <taxon>Pseudomonadati</taxon>
        <taxon>Pseudomonadota</taxon>
        <taxon>Alphaproteobacteria</taxon>
        <taxon>Rhodobacterales</taxon>
        <taxon>Paracoccaceae</taxon>
        <taxon>Planktotalea</taxon>
    </lineage>
</organism>
<dbReference type="Pfam" id="PF06080">
    <property type="entry name" value="DUF938"/>
    <property type="match status" value="1"/>
</dbReference>
<dbReference type="SUPFAM" id="SSF53335">
    <property type="entry name" value="S-adenosyl-L-methionine-dependent methyltransferases"/>
    <property type="match status" value="1"/>
</dbReference>
<evidence type="ECO:0000313" key="1">
    <source>
        <dbReference type="EMBL" id="OJI95223.1"/>
    </source>
</evidence>
<dbReference type="EMBL" id="MLCB01000045">
    <property type="protein sequence ID" value="OJI95223.1"/>
    <property type="molecule type" value="Genomic_DNA"/>
</dbReference>
<dbReference type="Gene3D" id="3.40.50.150">
    <property type="entry name" value="Vaccinia Virus protein VP39"/>
    <property type="match status" value="1"/>
</dbReference>
<keyword evidence="2" id="KW-1185">Reference proteome</keyword>
<dbReference type="AlphaFoldDB" id="A0A1L9P1C1"/>
<dbReference type="PANTHER" id="PTHR20974">
    <property type="entry name" value="UPF0585 PROTEIN CG18661"/>
    <property type="match status" value="1"/>
</dbReference>
<comment type="caution">
    <text evidence="1">The sequence shown here is derived from an EMBL/GenBank/DDBJ whole genome shotgun (WGS) entry which is preliminary data.</text>
</comment>
<proteinExistence type="predicted"/>
<reference evidence="1 2" key="1">
    <citation type="submission" date="2016-10" db="EMBL/GenBank/DDBJ databases">
        <title>Genome sequence of Planktotalea frisia SH6-1.</title>
        <authorList>
            <person name="Poehlein A."/>
            <person name="Bakenhus I."/>
            <person name="Voget S."/>
            <person name="Brinkhoff T."/>
            <person name="Simon M."/>
        </authorList>
    </citation>
    <scope>NUCLEOTIDE SEQUENCE [LARGE SCALE GENOMIC DNA]</scope>
    <source>
        <strain evidence="1 2">SH6-1</strain>
    </source>
</reference>
<evidence type="ECO:0008006" key="3">
    <source>
        <dbReference type="Google" id="ProtNLM"/>
    </source>
</evidence>
<gene>
    <name evidence="1" type="ORF">PFRI_05590</name>
</gene>
<dbReference type="PANTHER" id="PTHR20974:SF0">
    <property type="entry name" value="UPF0585 PROTEIN CG18661"/>
    <property type="match status" value="1"/>
</dbReference>
<protein>
    <recommendedName>
        <fullName evidence="3">Methyltransferase domain protein</fullName>
    </recommendedName>
</protein>
<accession>A0A1L9P1C1</accession>
<evidence type="ECO:0000313" key="2">
    <source>
        <dbReference type="Proteomes" id="UP000184514"/>
    </source>
</evidence>
<dbReference type="STRING" id="696762.PFRI_05590"/>
<dbReference type="OrthoDB" id="5525831at2"/>
<name>A0A1L9P1C1_9RHOB</name>
<dbReference type="InterPro" id="IPR010342">
    <property type="entry name" value="DUF938"/>
</dbReference>
<dbReference type="RefSeq" id="WP_072629238.1">
    <property type="nucleotide sequence ID" value="NZ_MLCB01000045.1"/>
</dbReference>
<sequence length="215" mass="23128">MTLPPTASIAEQMDDGRLVAPSASKNANALCQVLRDFAPKTGRAVELASGTGQHCVAFAKACPNLIWVPTDIDEARLASIAIYVSDAQLENLTLPVKLDATKAGWSASTGKLNLIVLVNLLHLISAEHARTAMDEVSQALAPGGMFLLYGPFKREGALISEGDARFHESLINADREIGYKDDTEILNWACDSGLVVDQILEMPANNLSFVIRKPK</sequence>